<keyword evidence="2" id="KW-1185">Reference proteome</keyword>
<protein>
    <submittedName>
        <fullName evidence="1">Uncharacterized protein</fullName>
    </submittedName>
</protein>
<evidence type="ECO:0000313" key="1">
    <source>
        <dbReference type="EMBL" id="SKC58683.1"/>
    </source>
</evidence>
<sequence length="34" mass="4121">MDRTQREVEFYYEGEKSLEEILLELIIVKIFASQ</sequence>
<reference evidence="1 2" key="1">
    <citation type="submission" date="2017-02" db="EMBL/GenBank/DDBJ databases">
        <authorList>
            <person name="Peterson S.W."/>
        </authorList>
    </citation>
    <scope>NUCLEOTIDE SEQUENCE [LARGE SCALE GENOMIC DNA]</scope>
    <source>
        <strain evidence="1 2">M1</strain>
    </source>
</reference>
<dbReference type="Proteomes" id="UP000190285">
    <property type="component" value="Unassembled WGS sequence"/>
</dbReference>
<dbReference type="STRING" id="36842.SAMN02194393_01621"/>
<dbReference type="AlphaFoldDB" id="A0A1T5K4X0"/>
<accession>A0A1T5K4X0</accession>
<gene>
    <name evidence="1" type="ORF">SAMN02194393_01621</name>
</gene>
<dbReference type="EMBL" id="FUZT01000003">
    <property type="protein sequence ID" value="SKC58683.1"/>
    <property type="molecule type" value="Genomic_DNA"/>
</dbReference>
<evidence type="ECO:0000313" key="2">
    <source>
        <dbReference type="Proteomes" id="UP000190285"/>
    </source>
</evidence>
<proteinExistence type="predicted"/>
<name>A0A1T5K4X0_9FIRM</name>
<organism evidence="1 2">
    <name type="scientific">Maledivibacter halophilus</name>
    <dbReference type="NCBI Taxonomy" id="36842"/>
    <lineage>
        <taxon>Bacteria</taxon>
        <taxon>Bacillati</taxon>
        <taxon>Bacillota</taxon>
        <taxon>Clostridia</taxon>
        <taxon>Peptostreptococcales</taxon>
        <taxon>Caminicellaceae</taxon>
        <taxon>Maledivibacter</taxon>
    </lineage>
</organism>